<sequence>MDHPSMLIAFASLHWIASAYEVDLHWYVHKGERYGNVLREEQFFEFPECKAECKKQDGRCHGFNYRESDGTCELLRPGGNRLIPANGFNSYARFACLTEYPKIAKAEETFEGWDGEYPAAEGGVVVFTCPYRFTDGYAKHAAICSCVEPDVWCTTFKLDVQCNPESMNRATCQTEYPTIANAVETFVGWDGEYPAPHAGKVVFTCPSNFTDGFSEHEATCSCSEPDVWCTTFNLDVECKPGVPCQTEYPTIANAVETFVGWDGEYPAPPGGKVIFTCPTTFTDGSSEHEATCSCLNRDYWCTTFAPEEVECKRKDLEARDHGGTITIAMDHPSMLTAFACLHWIASAYEVDLHWYVHKGERYGNVSREEQFFEFPECKAECKKQDGQCHGFNYRESDGTCELLRPGGNRLIPANGFKAYARFSCLTEYPKIAKAVETFEGWDGKYPAAERGVVVFTCPYRFTDGYEKHAAICSCVEPDVWCTTFKLDVECKPE</sequence>
<dbReference type="Proteomes" id="UP000677054">
    <property type="component" value="Unassembled WGS sequence"/>
</dbReference>
<feature type="signal peptide" evidence="1">
    <location>
        <begin position="1"/>
        <end position="19"/>
    </location>
</feature>
<proteinExistence type="predicted"/>
<protein>
    <recommendedName>
        <fullName evidence="2">Apple domain-containing protein</fullName>
    </recommendedName>
</protein>
<keyword evidence="4" id="KW-1185">Reference proteome</keyword>
<feature type="chain" id="PRO_5036402485" description="Apple domain-containing protein" evidence="1">
    <location>
        <begin position="20"/>
        <end position="493"/>
    </location>
</feature>
<reference evidence="3" key="1">
    <citation type="submission" date="2020-11" db="EMBL/GenBank/DDBJ databases">
        <authorList>
            <person name="Tran Van P."/>
        </authorList>
    </citation>
    <scope>NUCLEOTIDE SEQUENCE</scope>
</reference>
<feature type="domain" description="Apple" evidence="2">
    <location>
        <begin position="349"/>
        <end position="431"/>
    </location>
</feature>
<dbReference type="InterPro" id="IPR003609">
    <property type="entry name" value="Pan_app"/>
</dbReference>
<dbReference type="AlphaFoldDB" id="A0A7R8XFZ1"/>
<evidence type="ECO:0000313" key="3">
    <source>
        <dbReference type="EMBL" id="CAD7248943.1"/>
    </source>
</evidence>
<accession>A0A7R8XFZ1</accession>
<evidence type="ECO:0000256" key="1">
    <source>
        <dbReference type="SAM" id="SignalP"/>
    </source>
</evidence>
<dbReference type="SMART" id="SM00473">
    <property type="entry name" value="PAN_AP"/>
    <property type="match status" value="2"/>
</dbReference>
<feature type="domain" description="Apple" evidence="2">
    <location>
        <begin position="21"/>
        <end position="103"/>
    </location>
</feature>
<organism evidence="3">
    <name type="scientific">Darwinula stevensoni</name>
    <dbReference type="NCBI Taxonomy" id="69355"/>
    <lineage>
        <taxon>Eukaryota</taxon>
        <taxon>Metazoa</taxon>
        <taxon>Ecdysozoa</taxon>
        <taxon>Arthropoda</taxon>
        <taxon>Crustacea</taxon>
        <taxon>Oligostraca</taxon>
        <taxon>Ostracoda</taxon>
        <taxon>Podocopa</taxon>
        <taxon>Podocopida</taxon>
        <taxon>Darwinulocopina</taxon>
        <taxon>Darwinuloidea</taxon>
        <taxon>Darwinulidae</taxon>
        <taxon>Darwinula</taxon>
    </lineage>
</organism>
<dbReference type="EMBL" id="LR901589">
    <property type="protein sequence ID" value="CAD7248943.1"/>
    <property type="molecule type" value="Genomic_DNA"/>
</dbReference>
<dbReference type="Pfam" id="PF00024">
    <property type="entry name" value="PAN_1"/>
    <property type="match status" value="2"/>
</dbReference>
<keyword evidence="1" id="KW-0732">Signal</keyword>
<dbReference type="EMBL" id="CAJPEV010002072">
    <property type="protein sequence ID" value="CAG0895536.1"/>
    <property type="molecule type" value="Genomic_DNA"/>
</dbReference>
<evidence type="ECO:0000259" key="2">
    <source>
        <dbReference type="SMART" id="SM00473"/>
    </source>
</evidence>
<gene>
    <name evidence="3" type="ORF">DSTB1V02_LOCUS8746</name>
</gene>
<name>A0A7R8XFZ1_9CRUS</name>
<evidence type="ECO:0000313" key="4">
    <source>
        <dbReference type="Proteomes" id="UP000677054"/>
    </source>
</evidence>